<accession>A0A124G109</accession>
<sequence length="39" mass="4416">MIEGKEVASAGQLRYGMVDTKTTKKWPEKNLSEKMELTS</sequence>
<name>A0A124G109_9BACT</name>
<evidence type="ECO:0000313" key="2">
    <source>
        <dbReference type="Proteomes" id="UP000055014"/>
    </source>
</evidence>
<dbReference type="EMBL" id="LGGW01000115">
    <property type="protein sequence ID" value="KUK89157.1"/>
    <property type="molecule type" value="Genomic_DNA"/>
</dbReference>
<reference evidence="2" key="1">
    <citation type="journal article" date="2015" name="MBio">
        <title>Genome-Resolved Metagenomic Analysis Reveals Roles for Candidate Phyla and Other Microbial Community Members in Biogeochemical Transformations in Oil Reservoirs.</title>
        <authorList>
            <person name="Hu P."/>
            <person name="Tom L."/>
            <person name="Singh A."/>
            <person name="Thomas B.C."/>
            <person name="Baker B.J."/>
            <person name="Piceno Y.M."/>
            <person name="Andersen G.L."/>
            <person name="Banfield J.F."/>
        </authorList>
    </citation>
    <scope>NUCLEOTIDE SEQUENCE [LARGE SCALE GENOMIC DNA]</scope>
</reference>
<dbReference type="Proteomes" id="UP000055014">
    <property type="component" value="Unassembled WGS sequence"/>
</dbReference>
<protein>
    <submittedName>
        <fullName evidence="1">Uncharacterized protein</fullName>
    </submittedName>
</protein>
<proteinExistence type="predicted"/>
<dbReference type="AlphaFoldDB" id="A0A124G109"/>
<gene>
    <name evidence="1" type="ORF">XE02_1153</name>
</gene>
<evidence type="ECO:0000313" key="1">
    <source>
        <dbReference type="EMBL" id="KUK89157.1"/>
    </source>
</evidence>
<comment type="caution">
    <text evidence="1">The sequence shown here is derived from an EMBL/GenBank/DDBJ whole genome shotgun (WGS) entry which is preliminary data.</text>
</comment>
<organism evidence="1 2">
    <name type="scientific">Mesotoga infera</name>
    <dbReference type="NCBI Taxonomy" id="1236046"/>
    <lineage>
        <taxon>Bacteria</taxon>
        <taxon>Thermotogati</taxon>
        <taxon>Thermotogota</taxon>
        <taxon>Thermotogae</taxon>
        <taxon>Kosmotogales</taxon>
        <taxon>Kosmotogaceae</taxon>
        <taxon>Mesotoga</taxon>
    </lineage>
</organism>